<dbReference type="KEGG" id="rsz:130495748"/>
<evidence type="ECO:0000313" key="3">
    <source>
        <dbReference type="Proteomes" id="UP000504610"/>
    </source>
</evidence>
<gene>
    <name evidence="4" type="primary">LOC130495748</name>
</gene>
<protein>
    <submittedName>
        <fullName evidence="4">Uncharacterized protein LOC130495748</fullName>
    </submittedName>
</protein>
<dbReference type="OrthoDB" id="1751727at2759"/>
<feature type="compositionally biased region" description="Basic and acidic residues" evidence="1">
    <location>
        <begin position="133"/>
        <end position="160"/>
    </location>
</feature>
<organism evidence="3 4">
    <name type="scientific">Raphanus sativus</name>
    <name type="common">Radish</name>
    <name type="synonym">Raphanus raphanistrum var. sativus</name>
    <dbReference type="NCBI Taxonomy" id="3726"/>
    <lineage>
        <taxon>Eukaryota</taxon>
        <taxon>Viridiplantae</taxon>
        <taxon>Streptophyta</taxon>
        <taxon>Embryophyta</taxon>
        <taxon>Tracheophyta</taxon>
        <taxon>Spermatophyta</taxon>
        <taxon>Magnoliopsida</taxon>
        <taxon>eudicotyledons</taxon>
        <taxon>Gunneridae</taxon>
        <taxon>Pentapetalae</taxon>
        <taxon>rosids</taxon>
        <taxon>malvids</taxon>
        <taxon>Brassicales</taxon>
        <taxon>Brassicaceae</taxon>
        <taxon>Brassiceae</taxon>
        <taxon>Raphanus</taxon>
    </lineage>
</organism>
<evidence type="ECO:0000259" key="2">
    <source>
        <dbReference type="Pfam" id="PF03732"/>
    </source>
</evidence>
<sequence>MCKGFGSTLTGPALQWYINLPTKSIKSFAALSDKFVEQFASSHDLEKNSDDLYEILQHWNEPLRSYIARFNQAKVAIPECNTDTAISAFKRGLLPEGDLYKELIKYKCRIMEDVLSRAWAQVRWEEDVVSRAKAGPKYDQKSSKHTRSDSDEPSHSKSARETSNPNRGRYQYRPLPRSEGMMVSTWPDISHLAISKLELIGVLRQMGPQVKWPPKMKAAEANRNPKRWCEFHSDHGHTTEDCIALKMEVAELLKKGYLREFLSNKAKNLLNKEGPGLPIEAAPALPPQQDRVIHVITGGSVVSGISSAAAKKSTRNARNNQEAEGPKCLLLGTDEISFTAREQEKVLTAHHDALVISLTIANCLVKRILVDNGSSSNIIFYSAFADLGLEPTALTRKATPLVGFSGEVKQTLGEVLLPVYAKGKKLLAPHTEEPEVEEMDKVPLTEGNSSRNLKIGSKLPESLRRILVDFLRSNSNCFAWSHEDMPGINPDVIMHQLKVDPMHPPVRQKRRKFAPERDEIINEEVRTY</sequence>
<dbReference type="PANTHER" id="PTHR33223:SF9">
    <property type="entry name" value="RETROTRANSPOSON GAG DOMAIN-CONTAINING PROTEIN"/>
    <property type="match status" value="1"/>
</dbReference>
<dbReference type="AlphaFoldDB" id="A0A9W3BVA9"/>
<keyword evidence="3" id="KW-1185">Reference proteome</keyword>
<proteinExistence type="predicted"/>
<evidence type="ECO:0000256" key="1">
    <source>
        <dbReference type="SAM" id="MobiDB-lite"/>
    </source>
</evidence>
<dbReference type="InterPro" id="IPR005162">
    <property type="entry name" value="Retrotrans_gag_dom"/>
</dbReference>
<dbReference type="CDD" id="cd00303">
    <property type="entry name" value="retropepsin_like"/>
    <property type="match status" value="1"/>
</dbReference>
<reference evidence="3" key="1">
    <citation type="journal article" date="2019" name="Database">
        <title>The radish genome database (RadishGD): an integrated information resource for radish genomics.</title>
        <authorList>
            <person name="Yu H.J."/>
            <person name="Baek S."/>
            <person name="Lee Y.J."/>
            <person name="Cho A."/>
            <person name="Mun J.H."/>
        </authorList>
    </citation>
    <scope>NUCLEOTIDE SEQUENCE [LARGE SCALE GENOMIC DNA]</scope>
    <source>
        <strain evidence="3">cv. WK10039</strain>
    </source>
</reference>
<dbReference type="Pfam" id="PF03732">
    <property type="entry name" value="Retrotrans_gag"/>
    <property type="match status" value="1"/>
</dbReference>
<evidence type="ECO:0000313" key="4">
    <source>
        <dbReference type="RefSeq" id="XP_056843222.1"/>
    </source>
</evidence>
<feature type="domain" description="Retrotransposon gag" evidence="2">
    <location>
        <begin position="7"/>
        <end position="94"/>
    </location>
</feature>
<reference evidence="4" key="2">
    <citation type="submission" date="2025-08" db="UniProtKB">
        <authorList>
            <consortium name="RefSeq"/>
        </authorList>
    </citation>
    <scope>IDENTIFICATION</scope>
    <source>
        <tissue evidence="4">Leaf</tissue>
    </source>
</reference>
<dbReference type="GeneID" id="130495748"/>
<name>A0A9W3BVA9_RAPSA</name>
<feature type="region of interest" description="Disordered" evidence="1">
    <location>
        <begin position="133"/>
        <end position="174"/>
    </location>
</feature>
<dbReference type="Proteomes" id="UP000504610">
    <property type="component" value="Chromosome 6"/>
</dbReference>
<dbReference type="PANTHER" id="PTHR33223">
    <property type="entry name" value="CCHC-TYPE DOMAIN-CONTAINING PROTEIN"/>
    <property type="match status" value="1"/>
</dbReference>
<accession>A0A9W3BVA9</accession>
<dbReference type="RefSeq" id="XP_056843222.1">
    <property type="nucleotide sequence ID" value="XM_056987242.1"/>
</dbReference>